<dbReference type="InterPro" id="IPR031730">
    <property type="entry name" value="Carbam_trans_C"/>
</dbReference>
<proteinExistence type="inferred from homology"/>
<comment type="caution">
    <text evidence="4">The sequence shown here is derived from an EMBL/GenBank/DDBJ whole genome shotgun (WGS) entry which is preliminary data.</text>
</comment>
<evidence type="ECO:0000313" key="5">
    <source>
        <dbReference type="Proteomes" id="UP001596496"/>
    </source>
</evidence>
<dbReference type="Pfam" id="PF16861">
    <property type="entry name" value="Carbam_trans_C"/>
    <property type="match status" value="1"/>
</dbReference>
<dbReference type="PANTHER" id="PTHR34847:SF1">
    <property type="entry name" value="NODULATION PROTEIN U"/>
    <property type="match status" value="1"/>
</dbReference>
<accession>A0ABW2PFI7</accession>
<dbReference type="SUPFAM" id="SSF53067">
    <property type="entry name" value="Actin-like ATPase domain"/>
    <property type="match status" value="1"/>
</dbReference>
<evidence type="ECO:0000259" key="2">
    <source>
        <dbReference type="Pfam" id="PF02543"/>
    </source>
</evidence>
<dbReference type="InterPro" id="IPR051338">
    <property type="entry name" value="NodU/CmcH_Carbamoyltrnsfr"/>
</dbReference>
<dbReference type="Gene3D" id="3.90.870.20">
    <property type="entry name" value="Carbamoyltransferase, C-terminal domain"/>
    <property type="match status" value="1"/>
</dbReference>
<dbReference type="Proteomes" id="UP001596496">
    <property type="component" value="Unassembled WGS sequence"/>
</dbReference>
<comment type="similarity">
    <text evidence="1">Belongs to the NodU/CmcH family.</text>
</comment>
<evidence type="ECO:0000259" key="3">
    <source>
        <dbReference type="Pfam" id="PF16861"/>
    </source>
</evidence>
<dbReference type="Pfam" id="PF02543">
    <property type="entry name" value="Carbam_trans_N"/>
    <property type="match status" value="1"/>
</dbReference>
<dbReference type="RefSeq" id="WP_380830786.1">
    <property type="nucleotide sequence ID" value="NZ_JBHTCG010000034.1"/>
</dbReference>
<protein>
    <submittedName>
        <fullName evidence="4">Carbamoyltransferase C-terminal domain-containing protein</fullName>
    </submittedName>
</protein>
<dbReference type="InterPro" id="IPR043129">
    <property type="entry name" value="ATPase_NBD"/>
</dbReference>
<dbReference type="Gene3D" id="3.30.420.40">
    <property type="match status" value="2"/>
</dbReference>
<organism evidence="4 5">
    <name type="scientific">Sphaerisporangium rhizosphaerae</name>
    <dbReference type="NCBI Taxonomy" id="2269375"/>
    <lineage>
        <taxon>Bacteria</taxon>
        <taxon>Bacillati</taxon>
        <taxon>Actinomycetota</taxon>
        <taxon>Actinomycetes</taxon>
        <taxon>Streptosporangiales</taxon>
        <taxon>Streptosporangiaceae</taxon>
        <taxon>Sphaerisporangium</taxon>
    </lineage>
</organism>
<dbReference type="CDD" id="cd24100">
    <property type="entry name" value="ASKHA_NBD_MJ1051-like_N"/>
    <property type="match status" value="1"/>
</dbReference>
<gene>
    <name evidence="4" type="ORF">ACFQSB_33230</name>
</gene>
<feature type="domain" description="Carbamoyltransferase" evidence="2">
    <location>
        <begin position="104"/>
        <end position="325"/>
    </location>
</feature>
<keyword evidence="5" id="KW-1185">Reference proteome</keyword>
<evidence type="ECO:0000313" key="4">
    <source>
        <dbReference type="EMBL" id="MFC7387111.1"/>
    </source>
</evidence>
<name>A0ABW2PFI7_9ACTN</name>
<feature type="domain" description="Carbamoyltransferase C-terminal" evidence="3">
    <location>
        <begin position="388"/>
        <end position="561"/>
    </location>
</feature>
<reference evidence="5" key="1">
    <citation type="journal article" date="2019" name="Int. J. Syst. Evol. Microbiol.">
        <title>The Global Catalogue of Microorganisms (GCM) 10K type strain sequencing project: providing services to taxonomists for standard genome sequencing and annotation.</title>
        <authorList>
            <consortium name="The Broad Institute Genomics Platform"/>
            <consortium name="The Broad Institute Genome Sequencing Center for Infectious Disease"/>
            <person name="Wu L."/>
            <person name="Ma J."/>
        </authorList>
    </citation>
    <scope>NUCLEOTIDE SEQUENCE [LARGE SCALE GENOMIC DNA]</scope>
    <source>
        <strain evidence="5">CECT 7649</strain>
    </source>
</reference>
<dbReference type="PANTHER" id="PTHR34847">
    <property type="entry name" value="NODULATION PROTEIN U"/>
    <property type="match status" value="1"/>
</dbReference>
<dbReference type="InterPro" id="IPR038152">
    <property type="entry name" value="Carbam_trans_C_sf"/>
</dbReference>
<dbReference type="EMBL" id="JBHTCG010000034">
    <property type="protein sequence ID" value="MFC7387111.1"/>
    <property type="molecule type" value="Genomic_DNA"/>
</dbReference>
<dbReference type="InterPro" id="IPR003696">
    <property type="entry name" value="Carbtransf_dom"/>
</dbReference>
<sequence length="606" mass="66642">MFLGINYNGMHDSSVCLVGPDGTIQYAVSEERFSRVKQDGRFPYRSLADIDLGQVQAIGVPYLDSPGKVVASDDVFRNVMAPGTGDGVGDFPVIWRERLAALGRPLEFFDHHEMHAYSAYVLSGHSEAIVLTSDNGAYTCPVTSAVFHVRPGAIERIAAAGFGELDTLASLYTDVTALLRFTPCKHEGKVTGLAARGTPRAECRRDLWRLHRQMRKPPKAYGWIGIFEEDVPPFYEPNHHQIAQYRRQLPYDDADIARAAQDILEEKIVAIVRWIGQHCGKDLPLLLSGGVFANVKVNLEIARLGFRSIFVCPPMGDEGLAIGAARAAFDRHAVTAPVRRSAAARLRPARDTVALGPRPCEDASSLLREAGLVHHRLTPLDAGRMLSNALVAGQVAAVVRGPQEFGPRALGLRSVLAGAADASLNDRLNAKLRRTEFMPFAPILRAERFADVFELDALPTDVEDCGRFMTICLPVRPWVAEKCPAVVHVDGTARPQVLRRQDDPFLYDVLAAYEERTGLPMVVNTSFNIHDEPMVSSAGDAVAAFLMAELDFLLVEDCVVRLAENPHARHLARLLRRQDGAVAKARHAALNRSFGRQIFEGPGRFR</sequence>
<evidence type="ECO:0000256" key="1">
    <source>
        <dbReference type="ARBA" id="ARBA00006129"/>
    </source>
</evidence>